<protein>
    <submittedName>
        <fullName evidence="2">Nonsense-mediated decay protein 4</fullName>
    </submittedName>
</protein>
<reference evidence="3" key="1">
    <citation type="submission" date="2016-05" db="EMBL/GenBank/DDBJ databases">
        <title>Comparative genomics of biotechnologically important yeasts.</title>
        <authorList>
            <consortium name="DOE Joint Genome Institute"/>
            <person name="Riley R."/>
            <person name="Haridas S."/>
            <person name="Wolfe K.H."/>
            <person name="Lopes M.R."/>
            <person name="Hittinger C.T."/>
            <person name="Goker M."/>
            <person name="Salamov A."/>
            <person name="Wisecaver J."/>
            <person name="Long T.M."/>
            <person name="Aerts A.L."/>
            <person name="Barry K."/>
            <person name="Choi C."/>
            <person name="Clum A."/>
            <person name="Coughlan A.Y."/>
            <person name="Deshpande S."/>
            <person name="Douglass A.P."/>
            <person name="Hanson S.J."/>
            <person name="Klenk H.-P."/>
            <person name="Labutti K."/>
            <person name="Lapidus A."/>
            <person name="Lindquist E."/>
            <person name="Lipzen A."/>
            <person name="Meier-Kolthoff J.P."/>
            <person name="Ohm R.A."/>
            <person name="Otillar R.P."/>
            <person name="Pangilinan J."/>
            <person name="Peng Y."/>
            <person name="Rokas A."/>
            <person name="Rosa C.A."/>
            <person name="Scheuner C."/>
            <person name="Sibirny A.A."/>
            <person name="Slot J.C."/>
            <person name="Stielow J.B."/>
            <person name="Sun H."/>
            <person name="Kurtzman C.P."/>
            <person name="Blackwell M."/>
            <person name="Grigoriev I.V."/>
            <person name="Jeffries T.W."/>
        </authorList>
    </citation>
    <scope>NUCLEOTIDE SEQUENCE [LARGE SCALE GENOMIC DNA]</scope>
    <source>
        <strain evidence="3">NRRL Y-17324</strain>
    </source>
</reference>
<keyword evidence="3" id="KW-1185">Reference proteome</keyword>
<dbReference type="GeneID" id="30985968"/>
<organism evidence="2 3">
    <name type="scientific">Suhomyces tanzawaensis NRRL Y-17324</name>
    <dbReference type="NCBI Taxonomy" id="984487"/>
    <lineage>
        <taxon>Eukaryota</taxon>
        <taxon>Fungi</taxon>
        <taxon>Dikarya</taxon>
        <taxon>Ascomycota</taxon>
        <taxon>Saccharomycotina</taxon>
        <taxon>Pichiomycetes</taxon>
        <taxon>Debaryomycetaceae</taxon>
        <taxon>Suhomyces</taxon>
    </lineage>
</organism>
<sequence length="385" mass="44423">MSLHLFGSGKSDDQASYAGSTNSEPDVPTRSVNIILDHTAFVRGIGNIKRWFNEEYVKANHSHDLDTKILLNMYIPSYTLHEFDFVKKGISMTATNAREAIRFIDKFIEKEEQGTVSLLGQLVHRIYLESPREAGPNWEKCQKYQVHTPKIRDFPNFKTKFDSHLLGHQPVMERKGHDDLDDLTNNFSNSFSLRESHKTNDIQYENSASYQNALANSDQDAIMPARLRYLIRSCIYKRFIEKSVSKNPAEQWKLVTEDPITKIWARCFGIDCFNVNETEVLMFQNHDVNLIELYNPLLDFSAHDEGEHESNILRSTIDTTQYRYESIDQRPKFKNVAGAKARKRKTRQVDGVVREGYGVAGDQVKMERFDAINYAPRGTGELWKP</sequence>
<dbReference type="Gene3D" id="3.40.50.1010">
    <property type="entry name" value="5'-nuclease"/>
    <property type="match status" value="1"/>
</dbReference>
<dbReference type="STRING" id="984487.A0A1E4SF07"/>
<dbReference type="Proteomes" id="UP000094285">
    <property type="component" value="Unassembled WGS sequence"/>
</dbReference>
<evidence type="ECO:0000313" key="3">
    <source>
        <dbReference type="Proteomes" id="UP000094285"/>
    </source>
</evidence>
<proteinExistence type="predicted"/>
<dbReference type="AlphaFoldDB" id="A0A1E4SF07"/>
<dbReference type="RefSeq" id="XP_020063219.1">
    <property type="nucleotide sequence ID" value="XM_020211832.1"/>
</dbReference>
<evidence type="ECO:0000256" key="1">
    <source>
        <dbReference type="SAM" id="MobiDB-lite"/>
    </source>
</evidence>
<feature type="region of interest" description="Disordered" evidence="1">
    <location>
        <begin position="1"/>
        <end position="25"/>
    </location>
</feature>
<dbReference type="OrthoDB" id="5361617at2759"/>
<gene>
    <name evidence="2" type="ORF">CANTADRAFT_91529</name>
</gene>
<name>A0A1E4SF07_9ASCO</name>
<evidence type="ECO:0000313" key="2">
    <source>
        <dbReference type="EMBL" id="ODV78097.1"/>
    </source>
</evidence>
<accession>A0A1E4SF07</accession>
<dbReference type="EMBL" id="KV453914">
    <property type="protein sequence ID" value="ODV78097.1"/>
    <property type="molecule type" value="Genomic_DNA"/>
</dbReference>